<dbReference type="EMBL" id="JAAAID010000075">
    <property type="protein sequence ID" value="KAG0023024.1"/>
    <property type="molecule type" value="Genomic_DNA"/>
</dbReference>
<keyword evidence="3" id="KW-1185">Reference proteome</keyword>
<proteinExistence type="predicted"/>
<organism evidence="2 3">
    <name type="scientific">Entomortierella chlamydospora</name>
    <dbReference type="NCBI Taxonomy" id="101097"/>
    <lineage>
        <taxon>Eukaryota</taxon>
        <taxon>Fungi</taxon>
        <taxon>Fungi incertae sedis</taxon>
        <taxon>Mucoromycota</taxon>
        <taxon>Mortierellomycotina</taxon>
        <taxon>Mortierellomycetes</taxon>
        <taxon>Mortierellales</taxon>
        <taxon>Mortierellaceae</taxon>
        <taxon>Entomortierella</taxon>
    </lineage>
</organism>
<feature type="transmembrane region" description="Helical" evidence="1">
    <location>
        <begin position="113"/>
        <end position="134"/>
    </location>
</feature>
<dbReference type="Proteomes" id="UP000703661">
    <property type="component" value="Unassembled WGS sequence"/>
</dbReference>
<dbReference type="AlphaFoldDB" id="A0A9P6N467"/>
<evidence type="ECO:0000313" key="2">
    <source>
        <dbReference type="EMBL" id="KAG0023024.1"/>
    </source>
</evidence>
<protein>
    <recommendedName>
        <fullName evidence="4">MARVEL domain-containing protein</fullName>
    </recommendedName>
</protein>
<name>A0A9P6N467_9FUNG</name>
<feature type="transmembrane region" description="Helical" evidence="1">
    <location>
        <begin position="12"/>
        <end position="31"/>
    </location>
</feature>
<comment type="caution">
    <text evidence="2">The sequence shown here is derived from an EMBL/GenBank/DDBJ whole genome shotgun (WGS) entry which is preliminary data.</text>
</comment>
<keyword evidence="1" id="KW-0812">Transmembrane</keyword>
<keyword evidence="1" id="KW-1133">Transmembrane helix</keyword>
<gene>
    <name evidence="2" type="ORF">BGZ80_010564</name>
</gene>
<feature type="non-terminal residue" evidence="2">
    <location>
        <position position="1"/>
    </location>
</feature>
<accession>A0A9P6N467</accession>
<sequence length="149" mass="15836">MAFTAQSALLKFGFILSTVLFFLGLVELGSLAKYGTASSGIIAIASGLLFAMDFVTWKKSENYKGKRASLLALFLTPAMCLFSFCAAAVLGLGVKATCSNIGCNKGYTFEGSAGIYTGITCSSLAGLLFAIYAASEYTQYRRRHINGDK</sequence>
<evidence type="ECO:0000256" key="1">
    <source>
        <dbReference type="SAM" id="Phobius"/>
    </source>
</evidence>
<feature type="transmembrane region" description="Helical" evidence="1">
    <location>
        <begin position="37"/>
        <end position="57"/>
    </location>
</feature>
<evidence type="ECO:0008006" key="4">
    <source>
        <dbReference type="Google" id="ProtNLM"/>
    </source>
</evidence>
<keyword evidence="1" id="KW-0472">Membrane</keyword>
<feature type="transmembrane region" description="Helical" evidence="1">
    <location>
        <begin position="69"/>
        <end position="93"/>
    </location>
</feature>
<evidence type="ECO:0000313" key="3">
    <source>
        <dbReference type="Proteomes" id="UP000703661"/>
    </source>
</evidence>
<reference evidence="2" key="1">
    <citation type="journal article" date="2020" name="Fungal Divers.">
        <title>Resolving the Mortierellaceae phylogeny through synthesis of multi-gene phylogenetics and phylogenomics.</title>
        <authorList>
            <person name="Vandepol N."/>
            <person name="Liber J."/>
            <person name="Desiro A."/>
            <person name="Na H."/>
            <person name="Kennedy M."/>
            <person name="Barry K."/>
            <person name="Grigoriev I.V."/>
            <person name="Miller A.N."/>
            <person name="O'Donnell K."/>
            <person name="Stajich J.E."/>
            <person name="Bonito G."/>
        </authorList>
    </citation>
    <scope>NUCLEOTIDE SEQUENCE</scope>
    <source>
        <strain evidence="2">NRRL 2769</strain>
    </source>
</reference>